<reference evidence="2 3" key="1">
    <citation type="submission" date="2016-07" db="EMBL/GenBank/DDBJ databases">
        <title>Characterization of isolates of Eisenbergiella tayi derived from blood cultures, using whole genome sequencing.</title>
        <authorList>
            <person name="Burdz T."/>
            <person name="Wiebe D."/>
            <person name="Huynh C."/>
            <person name="Bernard K."/>
        </authorList>
    </citation>
    <scope>NUCLEOTIDE SEQUENCE [LARGE SCALE GENOMIC DNA]</scope>
    <source>
        <strain evidence="2 3">NML 120489</strain>
    </source>
</reference>
<proteinExistence type="predicted"/>
<dbReference type="GO" id="GO:0006935">
    <property type="term" value="P:chemotaxis"/>
    <property type="evidence" value="ECO:0007669"/>
    <property type="project" value="InterPro"/>
</dbReference>
<dbReference type="AlphaFoldDB" id="A0A1E3AHR2"/>
<protein>
    <submittedName>
        <fullName evidence="2">Chemotaxis protein CheW</fullName>
    </submittedName>
</protein>
<gene>
    <name evidence="2" type="primary">cheW_1</name>
    <name evidence="2" type="ORF">BEH84_05600</name>
</gene>
<dbReference type="Gene3D" id="2.30.30.40">
    <property type="entry name" value="SH3 Domains"/>
    <property type="match status" value="1"/>
</dbReference>
<dbReference type="PATRIC" id="fig|1432052.3.peg.6203"/>
<evidence type="ECO:0000313" key="2">
    <source>
        <dbReference type="EMBL" id="ODM08275.1"/>
    </source>
</evidence>
<accession>A0A1E3AHR2</accession>
<comment type="caution">
    <text evidence="2">The sequence shown here is derived from an EMBL/GenBank/DDBJ whole genome shotgun (WGS) entry which is preliminary data.</text>
</comment>
<dbReference type="EMBL" id="MCGI01000006">
    <property type="protein sequence ID" value="ODM08275.1"/>
    <property type="molecule type" value="Genomic_DNA"/>
</dbReference>
<dbReference type="GO" id="GO:0005829">
    <property type="term" value="C:cytosol"/>
    <property type="evidence" value="ECO:0007669"/>
    <property type="project" value="TreeGrafter"/>
</dbReference>
<dbReference type="PANTHER" id="PTHR22617:SF23">
    <property type="entry name" value="CHEMOTAXIS PROTEIN CHEW"/>
    <property type="match status" value="1"/>
</dbReference>
<dbReference type="SMART" id="SM00260">
    <property type="entry name" value="CheW"/>
    <property type="match status" value="1"/>
</dbReference>
<dbReference type="PROSITE" id="PS50851">
    <property type="entry name" value="CHEW"/>
    <property type="match status" value="1"/>
</dbReference>
<dbReference type="InterPro" id="IPR036061">
    <property type="entry name" value="CheW-like_dom_sf"/>
</dbReference>
<dbReference type="PANTHER" id="PTHR22617">
    <property type="entry name" value="CHEMOTAXIS SENSOR HISTIDINE KINASE-RELATED"/>
    <property type="match status" value="1"/>
</dbReference>
<dbReference type="Pfam" id="PF01584">
    <property type="entry name" value="CheW"/>
    <property type="match status" value="1"/>
</dbReference>
<sequence length="173" mass="19426">MEMDGTEKLMSEEAALSEELGSKYLTYFTDGQLFGIPIADVVQIIGMQQITEIPEFPEYAKGIINLRGEIIPVIDVRIRLFKPVIEYSDRTCIIVTDVRGSYFGFVVEQVDEVAEIPDELITQPPRMGNDAAARYLTGVAKVKDKIVLLMDIKKLLGEQEFESLAQTAYQSEI</sequence>
<organism evidence="2 3">
    <name type="scientific">Eisenbergiella tayi</name>
    <dbReference type="NCBI Taxonomy" id="1432052"/>
    <lineage>
        <taxon>Bacteria</taxon>
        <taxon>Bacillati</taxon>
        <taxon>Bacillota</taxon>
        <taxon>Clostridia</taxon>
        <taxon>Lachnospirales</taxon>
        <taxon>Lachnospiraceae</taxon>
        <taxon>Eisenbergiella</taxon>
    </lineage>
</organism>
<name>A0A1E3AHR2_9FIRM</name>
<dbReference type="GeneID" id="93301463"/>
<feature type="domain" description="CheW-like" evidence="1">
    <location>
        <begin position="21"/>
        <end position="161"/>
    </location>
</feature>
<dbReference type="SUPFAM" id="SSF50341">
    <property type="entry name" value="CheW-like"/>
    <property type="match status" value="1"/>
</dbReference>
<evidence type="ECO:0000313" key="3">
    <source>
        <dbReference type="Proteomes" id="UP000095003"/>
    </source>
</evidence>
<dbReference type="InterPro" id="IPR002545">
    <property type="entry name" value="CheW-lke_dom"/>
</dbReference>
<dbReference type="Proteomes" id="UP000095003">
    <property type="component" value="Unassembled WGS sequence"/>
</dbReference>
<dbReference type="InterPro" id="IPR039315">
    <property type="entry name" value="CheW"/>
</dbReference>
<dbReference type="GO" id="GO:0007165">
    <property type="term" value="P:signal transduction"/>
    <property type="evidence" value="ECO:0007669"/>
    <property type="project" value="InterPro"/>
</dbReference>
<dbReference type="Gene3D" id="2.40.50.180">
    <property type="entry name" value="CheA-289, Domain 4"/>
    <property type="match status" value="1"/>
</dbReference>
<dbReference type="RefSeq" id="WP_081330200.1">
    <property type="nucleotide sequence ID" value="NZ_DBFYTC010000235.1"/>
</dbReference>
<evidence type="ECO:0000259" key="1">
    <source>
        <dbReference type="PROSITE" id="PS50851"/>
    </source>
</evidence>